<dbReference type="InterPro" id="IPR011006">
    <property type="entry name" value="CheY-like_superfamily"/>
</dbReference>
<sequence>MIQTEVAAQPMRSGSVLLVEDDPLQLDAMIELVTDLGFKPLVFANADDALSFMQEGPVEIRLLWTDFRTPGDTTGGELAIKAMSMIPSLPIVVTSGAAGTAYKLVSGITYVSKPWSVEVLASLILRLTA</sequence>
<reference evidence="3" key="1">
    <citation type="submission" date="2022-01" db="EMBL/GenBank/DDBJ databases">
        <title>Pseudomonas sp. nov. isolated from Antarctic regolith.</title>
        <authorList>
            <person name="Novakova D."/>
            <person name="Sedlar K."/>
        </authorList>
    </citation>
    <scope>NUCLEOTIDE SEQUENCE</scope>
    <source>
        <strain evidence="3">P2647</strain>
    </source>
</reference>
<protein>
    <recommendedName>
        <fullName evidence="2">Response regulatory domain-containing protein</fullName>
    </recommendedName>
</protein>
<feature type="domain" description="Response regulatory" evidence="2">
    <location>
        <begin position="15"/>
        <end position="128"/>
    </location>
</feature>
<name>A0ABS9I7D1_9PSED</name>
<dbReference type="Proteomes" id="UP001162905">
    <property type="component" value="Unassembled WGS sequence"/>
</dbReference>
<keyword evidence="1" id="KW-0597">Phosphoprotein</keyword>
<dbReference type="PROSITE" id="PS50110">
    <property type="entry name" value="RESPONSE_REGULATORY"/>
    <property type="match status" value="1"/>
</dbReference>
<dbReference type="SUPFAM" id="SSF52172">
    <property type="entry name" value="CheY-like"/>
    <property type="match status" value="1"/>
</dbReference>
<keyword evidence="4" id="KW-1185">Reference proteome</keyword>
<dbReference type="InterPro" id="IPR001789">
    <property type="entry name" value="Sig_transdc_resp-reg_receiver"/>
</dbReference>
<evidence type="ECO:0000256" key="1">
    <source>
        <dbReference type="PROSITE-ProRule" id="PRU00169"/>
    </source>
</evidence>
<evidence type="ECO:0000259" key="2">
    <source>
        <dbReference type="PROSITE" id="PS50110"/>
    </source>
</evidence>
<organism evidence="3 4">
    <name type="scientific">Pseudomonas petrae</name>
    <dbReference type="NCBI Taxonomy" id="2912190"/>
    <lineage>
        <taxon>Bacteria</taxon>
        <taxon>Pseudomonadati</taxon>
        <taxon>Pseudomonadota</taxon>
        <taxon>Gammaproteobacteria</taxon>
        <taxon>Pseudomonadales</taxon>
        <taxon>Pseudomonadaceae</taxon>
        <taxon>Pseudomonas</taxon>
    </lineage>
</organism>
<evidence type="ECO:0000313" key="4">
    <source>
        <dbReference type="Proteomes" id="UP001162905"/>
    </source>
</evidence>
<dbReference type="Gene3D" id="3.40.50.2300">
    <property type="match status" value="1"/>
</dbReference>
<dbReference type="SMART" id="SM00448">
    <property type="entry name" value="REC"/>
    <property type="match status" value="1"/>
</dbReference>
<dbReference type="EMBL" id="JAKJXH010000011">
    <property type="protein sequence ID" value="MCF7543109.1"/>
    <property type="molecule type" value="Genomic_DNA"/>
</dbReference>
<evidence type="ECO:0000313" key="3">
    <source>
        <dbReference type="EMBL" id="MCF7543109.1"/>
    </source>
</evidence>
<gene>
    <name evidence="3" type="ORF">L4G47_12855</name>
</gene>
<dbReference type="RefSeq" id="WP_237252450.1">
    <property type="nucleotide sequence ID" value="NZ_JAKJXE010000023.1"/>
</dbReference>
<comment type="caution">
    <text evidence="3">The sequence shown here is derived from an EMBL/GenBank/DDBJ whole genome shotgun (WGS) entry which is preliminary data.</text>
</comment>
<accession>A0ABS9I7D1</accession>
<feature type="modified residue" description="4-aspartylphosphate" evidence="1">
    <location>
        <position position="66"/>
    </location>
</feature>
<proteinExistence type="predicted"/>